<organism evidence="2 3">
    <name type="scientific">Candidatus Bacteroides merdavium</name>
    <dbReference type="NCBI Taxonomy" id="2838472"/>
    <lineage>
        <taxon>Bacteria</taxon>
        <taxon>Pseudomonadati</taxon>
        <taxon>Bacteroidota</taxon>
        <taxon>Bacteroidia</taxon>
        <taxon>Bacteroidales</taxon>
        <taxon>Bacteroidaceae</taxon>
        <taxon>Bacteroides</taxon>
    </lineage>
</organism>
<sequence>MEKNGAQKGLPAHRQADSEILTKILEEKRGKKPSFKASEARKQKPRCPKAGKALPLPSENNAFVEGKHMVWRGKTCVLMWENRRFAPLKRTFSHQKRLPAPCFPLPFARLEERCCQPKAAFADILPAGERKT</sequence>
<feature type="region of interest" description="Disordered" evidence="1">
    <location>
        <begin position="1"/>
        <end position="55"/>
    </location>
</feature>
<dbReference type="AlphaFoldDB" id="A0A9D2GVG5"/>
<accession>A0A9D2GVG5</accession>
<evidence type="ECO:0000256" key="1">
    <source>
        <dbReference type="SAM" id="MobiDB-lite"/>
    </source>
</evidence>
<reference evidence="2" key="2">
    <citation type="submission" date="2021-04" db="EMBL/GenBank/DDBJ databases">
        <authorList>
            <person name="Gilroy R."/>
        </authorList>
    </citation>
    <scope>NUCLEOTIDE SEQUENCE</scope>
    <source>
        <strain evidence="2">CHK118-2852</strain>
    </source>
</reference>
<proteinExistence type="predicted"/>
<evidence type="ECO:0000313" key="3">
    <source>
        <dbReference type="Proteomes" id="UP000824108"/>
    </source>
</evidence>
<dbReference type="EMBL" id="DXAV01000015">
    <property type="protein sequence ID" value="HIZ90778.1"/>
    <property type="molecule type" value="Genomic_DNA"/>
</dbReference>
<dbReference type="Proteomes" id="UP000824108">
    <property type="component" value="Unassembled WGS sequence"/>
</dbReference>
<reference evidence="2" key="1">
    <citation type="journal article" date="2021" name="PeerJ">
        <title>Extensive microbial diversity within the chicken gut microbiome revealed by metagenomics and culture.</title>
        <authorList>
            <person name="Gilroy R."/>
            <person name="Ravi A."/>
            <person name="Getino M."/>
            <person name="Pursley I."/>
            <person name="Horton D.L."/>
            <person name="Alikhan N.F."/>
            <person name="Baker D."/>
            <person name="Gharbi K."/>
            <person name="Hall N."/>
            <person name="Watson M."/>
            <person name="Adriaenssens E.M."/>
            <person name="Foster-Nyarko E."/>
            <person name="Jarju S."/>
            <person name="Secka A."/>
            <person name="Antonio M."/>
            <person name="Oren A."/>
            <person name="Chaudhuri R.R."/>
            <person name="La Ragione R."/>
            <person name="Hildebrand F."/>
            <person name="Pallen M.J."/>
        </authorList>
    </citation>
    <scope>NUCLEOTIDE SEQUENCE</scope>
    <source>
        <strain evidence="2">CHK118-2852</strain>
    </source>
</reference>
<gene>
    <name evidence="2" type="ORF">H9807_01445</name>
</gene>
<evidence type="ECO:0000313" key="2">
    <source>
        <dbReference type="EMBL" id="HIZ90778.1"/>
    </source>
</evidence>
<protein>
    <submittedName>
        <fullName evidence="2">Uncharacterized protein</fullName>
    </submittedName>
</protein>
<name>A0A9D2GVG5_9BACE</name>
<comment type="caution">
    <text evidence="2">The sequence shown here is derived from an EMBL/GenBank/DDBJ whole genome shotgun (WGS) entry which is preliminary data.</text>
</comment>